<organism evidence="2 3">
    <name type="scientific">Paraburkholderia fungorum</name>
    <dbReference type="NCBI Taxonomy" id="134537"/>
    <lineage>
        <taxon>Bacteria</taxon>
        <taxon>Pseudomonadati</taxon>
        <taxon>Pseudomonadota</taxon>
        <taxon>Betaproteobacteria</taxon>
        <taxon>Burkholderiales</taxon>
        <taxon>Burkholderiaceae</taxon>
        <taxon>Paraburkholderia</taxon>
    </lineage>
</organism>
<keyword evidence="3" id="KW-1185">Reference proteome</keyword>
<dbReference type="EMBL" id="FNKP01000001">
    <property type="protein sequence ID" value="SDQ19148.1"/>
    <property type="molecule type" value="Genomic_DNA"/>
</dbReference>
<proteinExistence type="predicted"/>
<name>A0A1H0YVM7_9BURK</name>
<evidence type="ECO:0000313" key="3">
    <source>
        <dbReference type="Proteomes" id="UP000183487"/>
    </source>
</evidence>
<dbReference type="InterPro" id="IPR025391">
    <property type="entry name" value="DUF4123"/>
</dbReference>
<evidence type="ECO:0000313" key="2">
    <source>
        <dbReference type="EMBL" id="SDQ19148.1"/>
    </source>
</evidence>
<sequence length="292" mass="33120">MLPVPEVSTPLERGFLLIEPATLVHVPDLRRFGMRACTPRVLAHREELMPRLLDVESLAADMRETVTGYWLDEIETERPPVVCAWIDSDADVDTLAEHIARYLVGPGTNGQSVFWRYYDPRVLSLTLAIFDAAQRHALLGPIKNWQFAWAGHRWSVPGPGVSSDALEGYVPAWPRPEQWPRVDRSDVAVRVLNRLAAMPIEEVERLPGKFDRTFCDVVQRGVTMGVDDLADYTWHCLRYGAAFEQHPAIVSAWTALSRHDTTWPDVKARLTPGDFQHFEQASRSQTAERIKT</sequence>
<protein>
    <recommendedName>
        <fullName evidence="1">DUF4123 domain-containing protein</fullName>
    </recommendedName>
</protein>
<evidence type="ECO:0000259" key="1">
    <source>
        <dbReference type="Pfam" id="PF13503"/>
    </source>
</evidence>
<dbReference type="Pfam" id="PF13503">
    <property type="entry name" value="DUF4123"/>
    <property type="match status" value="1"/>
</dbReference>
<accession>A0A1H0YVM7</accession>
<reference evidence="3" key="1">
    <citation type="submission" date="2016-10" db="EMBL/GenBank/DDBJ databases">
        <authorList>
            <person name="Varghese N."/>
        </authorList>
    </citation>
    <scope>NUCLEOTIDE SEQUENCE [LARGE SCALE GENOMIC DNA]</scope>
    <source>
        <strain evidence="3">GAS106B</strain>
    </source>
</reference>
<gene>
    <name evidence="2" type="ORF">SAMN05443245_0303</name>
</gene>
<dbReference type="AlphaFoldDB" id="A0A1H0YVM7"/>
<feature type="domain" description="DUF4123" evidence="1">
    <location>
        <begin position="44"/>
        <end position="137"/>
    </location>
</feature>
<dbReference type="Proteomes" id="UP000183487">
    <property type="component" value="Unassembled WGS sequence"/>
</dbReference>